<feature type="chain" id="PRO_5020814778" description="DUF995 domain-containing protein" evidence="1">
    <location>
        <begin position="18"/>
        <end position="130"/>
    </location>
</feature>
<name>A0A4V6F260_9RHOB</name>
<evidence type="ECO:0000313" key="2">
    <source>
        <dbReference type="EMBL" id="TKZ21611.1"/>
    </source>
</evidence>
<evidence type="ECO:0000313" key="3">
    <source>
        <dbReference type="Proteomes" id="UP000306575"/>
    </source>
</evidence>
<dbReference type="OrthoDB" id="7304934at2"/>
<accession>A0A4V6F260</accession>
<dbReference type="AlphaFoldDB" id="A0A4V6F260"/>
<organism evidence="2 3">
    <name type="scientific">Shimia litoralis</name>
    <dbReference type="NCBI Taxonomy" id="420403"/>
    <lineage>
        <taxon>Bacteria</taxon>
        <taxon>Pseudomonadati</taxon>
        <taxon>Pseudomonadota</taxon>
        <taxon>Alphaproteobacteria</taxon>
        <taxon>Rhodobacterales</taxon>
        <taxon>Roseobacteraceae</taxon>
    </lineage>
</organism>
<feature type="signal peptide" evidence="1">
    <location>
        <begin position="1"/>
        <end position="17"/>
    </location>
</feature>
<reference evidence="2 3" key="1">
    <citation type="submission" date="2019-04" db="EMBL/GenBank/DDBJ databases">
        <title>Genome sequence of Pelagicola litoralis CL-ES2.</title>
        <authorList>
            <person name="Cao J."/>
        </authorList>
    </citation>
    <scope>NUCLEOTIDE SEQUENCE [LARGE SCALE GENOMIC DNA]</scope>
    <source>
        <strain evidence="2 3">CL-ES2</strain>
    </source>
</reference>
<evidence type="ECO:0000256" key="1">
    <source>
        <dbReference type="SAM" id="SignalP"/>
    </source>
</evidence>
<dbReference type="EMBL" id="SULI01000004">
    <property type="protein sequence ID" value="TKZ21611.1"/>
    <property type="molecule type" value="Genomic_DNA"/>
</dbReference>
<comment type="caution">
    <text evidence="2">The sequence shown here is derived from an EMBL/GenBank/DDBJ whole genome shotgun (WGS) entry which is preliminary data.</text>
</comment>
<protein>
    <recommendedName>
        <fullName evidence="4">DUF995 domain-containing protein</fullName>
    </recommendedName>
</protein>
<dbReference type="Proteomes" id="UP000306575">
    <property type="component" value="Unassembled WGS sequence"/>
</dbReference>
<sequence length="130" mass="14593">MKTLCTLLICLGLPALAETPMTGPQFDAYTQGKTLFYGNNGQHYGAEEYLSNRGVRWSFLDGKCKEGYWYPDHQSICFVYEDNPAPQCWKFFLRGGKLLAEFTSDSTATNLYEVDHGDTQMLCLGPEVGV</sequence>
<keyword evidence="1" id="KW-0732">Signal</keyword>
<evidence type="ECO:0008006" key="4">
    <source>
        <dbReference type="Google" id="ProtNLM"/>
    </source>
</evidence>
<dbReference type="RefSeq" id="WP_138015439.1">
    <property type="nucleotide sequence ID" value="NZ_SULI01000004.1"/>
</dbReference>
<keyword evidence="3" id="KW-1185">Reference proteome</keyword>
<proteinExistence type="predicted"/>
<gene>
    <name evidence="2" type="ORF">FAP39_05770</name>
</gene>